<evidence type="ECO:0000313" key="5">
    <source>
        <dbReference type="Proteomes" id="UP000429552"/>
    </source>
</evidence>
<feature type="transmembrane region" description="Helical" evidence="1">
    <location>
        <begin position="301"/>
        <end position="323"/>
    </location>
</feature>
<dbReference type="Proteomes" id="UP000429552">
    <property type="component" value="Unassembled WGS sequence"/>
</dbReference>
<evidence type="ECO:0000313" key="4">
    <source>
        <dbReference type="EMBL" id="WAU08272.1"/>
    </source>
</evidence>
<dbReference type="InterPro" id="IPR007138">
    <property type="entry name" value="ABM_dom"/>
</dbReference>
<dbReference type="GO" id="GO:0004497">
    <property type="term" value="F:monooxygenase activity"/>
    <property type="evidence" value="ECO:0007669"/>
    <property type="project" value="UniProtKB-KW"/>
</dbReference>
<dbReference type="PROSITE" id="PS51725">
    <property type="entry name" value="ABM"/>
    <property type="match status" value="2"/>
</dbReference>
<dbReference type="Proteomes" id="UP001210169">
    <property type="component" value="Chromosome"/>
</dbReference>
<feature type="transmembrane region" description="Helical" evidence="1">
    <location>
        <begin position="261"/>
        <end position="280"/>
    </location>
</feature>
<keyword evidence="1" id="KW-0812">Transmembrane</keyword>
<organism evidence="3 5">
    <name type="scientific">Streptomyces nigrescens</name>
    <dbReference type="NCBI Taxonomy" id="1920"/>
    <lineage>
        <taxon>Bacteria</taxon>
        <taxon>Bacillati</taxon>
        <taxon>Actinomycetota</taxon>
        <taxon>Actinomycetes</taxon>
        <taxon>Kitasatosporales</taxon>
        <taxon>Streptomycetaceae</taxon>
        <taxon>Streptomyces</taxon>
    </lineage>
</organism>
<keyword evidence="1" id="KW-1133">Transmembrane helix</keyword>
<evidence type="ECO:0000313" key="3">
    <source>
        <dbReference type="EMBL" id="GFE25371.1"/>
    </source>
</evidence>
<protein>
    <submittedName>
        <fullName evidence="4">Antibiotic biosynthesis monooxygenase</fullName>
    </submittedName>
</protein>
<gene>
    <name evidence="3" type="ORF">Sliba_58240</name>
    <name evidence="4" type="ORF">STRNI_006963</name>
</gene>
<feature type="domain" description="ABM" evidence="2">
    <location>
        <begin position="9"/>
        <end position="103"/>
    </location>
</feature>
<dbReference type="InterPro" id="IPR038762">
    <property type="entry name" value="ABM_predict"/>
</dbReference>
<keyword evidence="1" id="KW-0472">Membrane</keyword>
<dbReference type="GeneID" id="301336107"/>
<sequence>MSARASRDSTALNATVVTSQKVREGRADEYQRWQDRTNAAAREFEGFVGAEVYPPGAGEANEWVAVFRFSAMDYLTAWLNSDRRQELLDEAHELFEGPPTQEVLQGGSPAQPAPQVVTAVISHEVKPGCEEGFLNWQEKTLGEQEKAPGFMGSELFAPVAGVQENWVVVFRFESREYLDNWLGSDVRKKLLEEGSRYFTSYDVRKVGSSFSGWFRFDHGEDRSAPPNWKQAMTVLLALYPTVMVLNLTVGYGLEKLEIREYIGLFLSNVLSVSALTWLLMPTVNRVFAFWLVPARVRTRRAQVLGIALVVFCYLVFIGVFGMITGQIW</sequence>
<keyword evidence="6" id="KW-1185">Reference proteome</keyword>
<evidence type="ECO:0000313" key="6">
    <source>
        <dbReference type="Proteomes" id="UP001210169"/>
    </source>
</evidence>
<dbReference type="AlphaFoldDB" id="A0A640TT11"/>
<reference evidence="3 5" key="1">
    <citation type="submission" date="2019-12" db="EMBL/GenBank/DDBJ databases">
        <title>Whole genome shotgun sequence of Streptomyces libani subsp. libani NBRC 13452.</title>
        <authorList>
            <person name="Ichikawa N."/>
            <person name="Kimura A."/>
            <person name="Kitahashi Y."/>
            <person name="Komaki H."/>
            <person name="Tamura T."/>
        </authorList>
    </citation>
    <scope>NUCLEOTIDE SEQUENCE [LARGE SCALE GENOMIC DNA]</scope>
    <source>
        <strain evidence="3 5">NBRC 13452</strain>
    </source>
</reference>
<dbReference type="InterPro" id="IPR011008">
    <property type="entry name" value="Dimeric_a/b-barrel"/>
</dbReference>
<evidence type="ECO:0000256" key="1">
    <source>
        <dbReference type="SAM" id="Phobius"/>
    </source>
</evidence>
<name>A0A640TT11_STRNI</name>
<dbReference type="SUPFAM" id="SSF54909">
    <property type="entry name" value="Dimeric alpha+beta barrel"/>
    <property type="match status" value="2"/>
</dbReference>
<dbReference type="PANTHER" id="PTHR40057:SF1">
    <property type="entry name" value="SLR1162 PROTEIN"/>
    <property type="match status" value="1"/>
</dbReference>
<dbReference type="Gene3D" id="3.30.70.100">
    <property type="match status" value="2"/>
</dbReference>
<dbReference type="Pfam" id="PF03992">
    <property type="entry name" value="ABM"/>
    <property type="match status" value="1"/>
</dbReference>
<proteinExistence type="predicted"/>
<reference evidence="4 6" key="2">
    <citation type="submission" date="2022-12" db="EMBL/GenBank/DDBJ databases">
        <authorList>
            <person name="Ruckert C."/>
            <person name="Busche T."/>
            <person name="Kalinowski J."/>
            <person name="Wittmann C."/>
        </authorList>
    </citation>
    <scope>NUCLEOTIDE SEQUENCE [LARGE SCALE GENOMIC DNA]</scope>
    <source>
        <strain evidence="4 6">DSM 40276</strain>
    </source>
</reference>
<dbReference type="EMBL" id="CP114203">
    <property type="protein sequence ID" value="WAU08272.1"/>
    <property type="molecule type" value="Genomic_DNA"/>
</dbReference>
<dbReference type="EMBL" id="BLIP01000002">
    <property type="protein sequence ID" value="GFE25371.1"/>
    <property type="molecule type" value="Genomic_DNA"/>
</dbReference>
<accession>A0A640TT11</accession>
<evidence type="ECO:0000259" key="2">
    <source>
        <dbReference type="PROSITE" id="PS51725"/>
    </source>
</evidence>
<feature type="domain" description="ABM" evidence="2">
    <location>
        <begin position="117"/>
        <end position="207"/>
    </location>
</feature>
<dbReference type="PANTHER" id="PTHR40057">
    <property type="entry name" value="SLR1162 PROTEIN"/>
    <property type="match status" value="1"/>
</dbReference>
<keyword evidence="4" id="KW-0503">Monooxygenase</keyword>
<feature type="transmembrane region" description="Helical" evidence="1">
    <location>
        <begin position="231"/>
        <end position="249"/>
    </location>
</feature>
<dbReference type="RefSeq" id="WP_229838297.1">
    <property type="nucleotide sequence ID" value="NZ_BLIP01000002.1"/>
</dbReference>
<keyword evidence="4" id="KW-0560">Oxidoreductase</keyword>